<feature type="binding site" evidence="4">
    <location>
        <position position="75"/>
    </location>
    <ligand>
        <name>Zn(2+)</name>
        <dbReference type="ChEBI" id="CHEBI:29105"/>
    </ligand>
</feature>
<evidence type="ECO:0000313" key="6">
    <source>
        <dbReference type="EMBL" id="EEZ93130.1"/>
    </source>
</evidence>
<dbReference type="UniPathway" id="UPA00848">
    <property type="reaction ID" value="UER00151"/>
</dbReference>
<evidence type="ECO:0000259" key="5">
    <source>
        <dbReference type="Pfam" id="PF01227"/>
    </source>
</evidence>
<dbReference type="PANTHER" id="PTHR11109:SF7">
    <property type="entry name" value="GTP CYCLOHYDROLASE 1"/>
    <property type="match status" value="1"/>
</dbReference>
<evidence type="ECO:0000256" key="4">
    <source>
        <dbReference type="HAMAP-Rule" id="MF_00223"/>
    </source>
</evidence>
<dbReference type="InterPro" id="IPR020602">
    <property type="entry name" value="GTP_CycHdrlase_I_dom"/>
</dbReference>
<gene>
    <name evidence="4" type="primary">folE</name>
    <name evidence="6" type="ORF">BJBARM4_0222</name>
</gene>
<keyword evidence="4" id="KW-0479">Metal-binding</keyword>
<dbReference type="NCBIfam" id="TIGR00063">
    <property type="entry name" value="folE"/>
    <property type="match status" value="1"/>
</dbReference>
<dbReference type="Gene3D" id="3.30.1130.10">
    <property type="match status" value="1"/>
</dbReference>
<dbReference type="InterPro" id="IPR043134">
    <property type="entry name" value="GTP-CH-I_N"/>
</dbReference>
<dbReference type="InterPro" id="IPR001474">
    <property type="entry name" value="GTP_CycHdrlase_I"/>
</dbReference>
<dbReference type="EC" id="3.5.4.16" evidence="4"/>
<comment type="pathway">
    <text evidence="2 4">Cofactor biosynthesis; 7,8-dihydroneopterin triphosphate biosynthesis; 7,8-dihydroneopterin triphosphate from GTP: step 1/1.</text>
</comment>
<dbReference type="GO" id="GO:0006730">
    <property type="term" value="P:one-carbon metabolic process"/>
    <property type="evidence" value="ECO:0007669"/>
    <property type="project" value="UniProtKB-UniRule"/>
</dbReference>
<dbReference type="PANTHER" id="PTHR11109">
    <property type="entry name" value="GTP CYCLOHYDROLASE I"/>
    <property type="match status" value="1"/>
</dbReference>
<evidence type="ECO:0000313" key="7">
    <source>
        <dbReference type="Proteomes" id="UP000009375"/>
    </source>
</evidence>
<feature type="binding site" evidence="4">
    <location>
        <position position="146"/>
    </location>
    <ligand>
        <name>Zn(2+)</name>
        <dbReference type="ChEBI" id="CHEBI:29105"/>
    </ligand>
</feature>
<evidence type="ECO:0000256" key="1">
    <source>
        <dbReference type="ARBA" id="ARBA00001052"/>
    </source>
</evidence>
<evidence type="ECO:0000256" key="3">
    <source>
        <dbReference type="ARBA" id="ARBA00022801"/>
    </source>
</evidence>
<accession>D2EER9</accession>
<reference evidence="6 7" key="1">
    <citation type="journal article" date="2010" name="Proc. Natl. Acad. Sci. U.S.A.">
        <title>Enigmatic, ultrasmall, uncultivated Archaea.</title>
        <authorList>
            <person name="Baker B.J."/>
            <person name="Comolli L.R."/>
            <person name="Dick G.J."/>
            <person name="Hauser L.J."/>
            <person name="Hyatt D."/>
            <person name="Dill B.D."/>
            <person name="Land M.L."/>
            <person name="Verberkmoes N.C."/>
            <person name="Hettich R.L."/>
            <person name="Banfield J.F."/>
        </authorList>
    </citation>
    <scope>NUCLEOTIDE SEQUENCE [LARGE SCALE GENOMIC DNA]</scope>
</reference>
<feature type="binding site" evidence="4">
    <location>
        <position position="78"/>
    </location>
    <ligand>
        <name>Zn(2+)</name>
        <dbReference type="ChEBI" id="CHEBI:29105"/>
    </ligand>
</feature>
<dbReference type="AlphaFoldDB" id="D2EER9"/>
<dbReference type="FunFam" id="3.30.1130.10:FF:000001">
    <property type="entry name" value="GTP cyclohydrolase 1"/>
    <property type="match status" value="1"/>
</dbReference>
<dbReference type="GO" id="GO:0008270">
    <property type="term" value="F:zinc ion binding"/>
    <property type="evidence" value="ECO:0007669"/>
    <property type="project" value="UniProtKB-UniRule"/>
</dbReference>
<dbReference type="PROSITE" id="PS00860">
    <property type="entry name" value="GTP_CYCLOHYDROL_1_2"/>
    <property type="match status" value="1"/>
</dbReference>
<dbReference type="NCBIfam" id="NF006826">
    <property type="entry name" value="PRK09347.1-3"/>
    <property type="match status" value="1"/>
</dbReference>
<keyword evidence="4" id="KW-0547">Nucleotide-binding</keyword>
<keyword evidence="4" id="KW-0342">GTP-binding</keyword>
<protein>
    <recommendedName>
        <fullName evidence="4">GTP cyclohydrolase 1</fullName>
        <ecNumber evidence="4">3.5.4.16</ecNumber>
    </recommendedName>
    <alternativeName>
        <fullName evidence="4">GTP cyclohydrolase I</fullName>
        <shortName evidence="4">GTP-CH-I</shortName>
    </alternativeName>
</protein>
<dbReference type="Pfam" id="PF01227">
    <property type="entry name" value="GTP_cyclohydroI"/>
    <property type="match status" value="1"/>
</dbReference>
<keyword evidence="4" id="KW-0554">One-carbon metabolism</keyword>
<evidence type="ECO:0000256" key="2">
    <source>
        <dbReference type="ARBA" id="ARBA00005080"/>
    </source>
</evidence>
<dbReference type="GO" id="GO:0005525">
    <property type="term" value="F:GTP binding"/>
    <property type="evidence" value="ECO:0007669"/>
    <property type="project" value="UniProtKB-KW"/>
</dbReference>
<dbReference type="GO" id="GO:0006729">
    <property type="term" value="P:tetrahydrobiopterin biosynthetic process"/>
    <property type="evidence" value="ECO:0007669"/>
    <property type="project" value="TreeGrafter"/>
</dbReference>
<dbReference type="InterPro" id="IPR018234">
    <property type="entry name" value="GTP_CycHdrlase_I_CS"/>
</dbReference>
<organism evidence="6 7">
    <name type="scientific">Candidatus Parvarchaeum acidiphilum ARMAN-4</name>
    <dbReference type="NCBI Taxonomy" id="662760"/>
    <lineage>
        <taxon>Archaea</taxon>
        <taxon>Candidatus Parvarchaeota</taxon>
        <taxon>Candidatus Parvarchaeum</taxon>
    </lineage>
</organism>
<dbReference type="GO" id="GO:0046654">
    <property type="term" value="P:tetrahydrofolate biosynthetic process"/>
    <property type="evidence" value="ECO:0007669"/>
    <property type="project" value="UniProtKB-UniRule"/>
</dbReference>
<dbReference type="GO" id="GO:0003934">
    <property type="term" value="F:GTP cyclohydrolase I activity"/>
    <property type="evidence" value="ECO:0007669"/>
    <property type="project" value="UniProtKB-UniRule"/>
</dbReference>
<keyword evidence="4" id="KW-0862">Zinc</keyword>
<proteinExistence type="inferred from homology"/>
<keyword evidence="3 4" id="KW-0378">Hydrolase</keyword>
<dbReference type="HAMAP" id="MF_00223">
    <property type="entry name" value="FolE"/>
    <property type="match status" value="1"/>
</dbReference>
<dbReference type="GO" id="GO:0005737">
    <property type="term" value="C:cytoplasm"/>
    <property type="evidence" value="ECO:0007669"/>
    <property type="project" value="TreeGrafter"/>
</dbReference>
<dbReference type="NCBIfam" id="NF006825">
    <property type="entry name" value="PRK09347.1-2"/>
    <property type="match status" value="1"/>
</dbReference>
<comment type="subunit">
    <text evidence="4">Homopolymer.</text>
</comment>
<dbReference type="PROSITE" id="PS00859">
    <property type="entry name" value="GTP_CYCLOHYDROL_1_1"/>
    <property type="match status" value="1"/>
</dbReference>
<feature type="domain" description="GTP cyclohydrolase I" evidence="5">
    <location>
        <begin position="6"/>
        <end position="181"/>
    </location>
</feature>
<dbReference type="Gene3D" id="1.10.286.10">
    <property type="match status" value="1"/>
</dbReference>
<dbReference type="EMBL" id="GG730041">
    <property type="protein sequence ID" value="EEZ93130.1"/>
    <property type="molecule type" value="Genomic_DNA"/>
</dbReference>
<dbReference type="InterPro" id="IPR043133">
    <property type="entry name" value="GTP-CH-I_C/QueF"/>
</dbReference>
<name>D2EER9_PARA4</name>
<dbReference type="SUPFAM" id="SSF55620">
    <property type="entry name" value="Tetrahydrobiopterin biosynthesis enzymes-like"/>
    <property type="match status" value="1"/>
</dbReference>
<comment type="similarity">
    <text evidence="4">Belongs to the GTP cyclohydrolase I family.</text>
</comment>
<sequence length="185" mass="21089">MDEDKIEALFKEILKEIGIEEDSEVFKNTPKRIARSYKEIFAGMDDGNEPRITLFKNQGYNDILSVKDIPFYSMCEHHLLPFFGTVSIAYIPGNSILGLSKFPRITRFFAAKPQVQERLTKEIADFISEKVEAKGVLVVIKARHMCMEMRGVKSGNAETRSSAIRGVLKESRETREEALKLLLED</sequence>
<dbReference type="Proteomes" id="UP000009375">
    <property type="component" value="Unassembled WGS sequence"/>
</dbReference>
<comment type="catalytic activity">
    <reaction evidence="1 4">
        <text>GTP + H2O = 7,8-dihydroneopterin 3'-triphosphate + formate + H(+)</text>
        <dbReference type="Rhea" id="RHEA:17473"/>
        <dbReference type="ChEBI" id="CHEBI:15377"/>
        <dbReference type="ChEBI" id="CHEBI:15378"/>
        <dbReference type="ChEBI" id="CHEBI:15740"/>
        <dbReference type="ChEBI" id="CHEBI:37565"/>
        <dbReference type="ChEBI" id="CHEBI:58462"/>
        <dbReference type="EC" id="3.5.4.16"/>
    </reaction>
</comment>